<dbReference type="InterPro" id="IPR023210">
    <property type="entry name" value="NADP_OxRdtase_dom"/>
</dbReference>
<dbReference type="PANTHER" id="PTHR43364:SF4">
    <property type="entry name" value="NAD(P)-LINKED OXIDOREDUCTASE SUPERFAMILY PROTEIN"/>
    <property type="match status" value="1"/>
</dbReference>
<evidence type="ECO:0000313" key="3">
    <source>
        <dbReference type="EMBL" id="MBT0772897.1"/>
    </source>
</evidence>
<name>A0ABS5TP59_9ACTN</name>
<comment type="caution">
    <text evidence="3">The sequence shown here is derived from an EMBL/GenBank/DDBJ whole genome shotgun (WGS) entry which is preliminary data.</text>
</comment>
<keyword evidence="4" id="KW-1185">Reference proteome</keyword>
<organism evidence="3 4">
    <name type="scientific">Kineosporia corallincola</name>
    <dbReference type="NCBI Taxonomy" id="2835133"/>
    <lineage>
        <taxon>Bacteria</taxon>
        <taxon>Bacillati</taxon>
        <taxon>Actinomycetota</taxon>
        <taxon>Actinomycetes</taxon>
        <taxon>Kineosporiales</taxon>
        <taxon>Kineosporiaceae</taxon>
        <taxon>Kineosporia</taxon>
    </lineage>
</organism>
<dbReference type="SUPFAM" id="SSF51430">
    <property type="entry name" value="NAD(P)-linked oxidoreductase"/>
    <property type="match status" value="1"/>
</dbReference>
<dbReference type="InterPro" id="IPR050523">
    <property type="entry name" value="AKR_Detox_Biosynth"/>
</dbReference>
<dbReference type="EMBL" id="JAHBAY010000014">
    <property type="protein sequence ID" value="MBT0772897.1"/>
    <property type="molecule type" value="Genomic_DNA"/>
</dbReference>
<gene>
    <name evidence="3" type="ORF">KIH74_28400</name>
</gene>
<evidence type="ECO:0000259" key="2">
    <source>
        <dbReference type="Pfam" id="PF00248"/>
    </source>
</evidence>
<evidence type="ECO:0000313" key="4">
    <source>
        <dbReference type="Proteomes" id="UP001197247"/>
    </source>
</evidence>
<dbReference type="Pfam" id="PF00248">
    <property type="entry name" value="Aldo_ket_red"/>
    <property type="match status" value="1"/>
</dbReference>
<sequence>MSNEAAPSSPATVLGSPRIVLGGAFGAEPEQLTRERLDAFHAGGGRFVETAVSYLGGRALAAVGAWLARSPGALDTVVKIGHGDRGVDLPLSPEVVGRELDRAREVLGVDTVGVAVLHNDDPARPVEEIADTVAALVSTGRAGAVGASNWPPGRLVALAGMMRERGHELLASYHRSLAVPDPARFNGSTLPGDGPLFDAVDAAGLALLSWSANAGGYFARPDEDTGVLSPFDAPLSRQRRQRCRELAAQLGTDPSSIALAWVLARPRTWASVGPGTPDRVRQALAAARLELTAAQAIWLSNG</sequence>
<evidence type="ECO:0000256" key="1">
    <source>
        <dbReference type="ARBA" id="ARBA00023002"/>
    </source>
</evidence>
<feature type="domain" description="NADP-dependent oxidoreductase" evidence="2">
    <location>
        <begin position="19"/>
        <end position="295"/>
    </location>
</feature>
<dbReference type="Proteomes" id="UP001197247">
    <property type="component" value="Unassembled WGS sequence"/>
</dbReference>
<keyword evidence="1" id="KW-0560">Oxidoreductase</keyword>
<accession>A0ABS5TP59</accession>
<dbReference type="PANTHER" id="PTHR43364">
    <property type="entry name" value="NADH-SPECIFIC METHYLGLYOXAL REDUCTASE-RELATED"/>
    <property type="match status" value="1"/>
</dbReference>
<dbReference type="RefSeq" id="WP_214159436.1">
    <property type="nucleotide sequence ID" value="NZ_JAHBAY010000014.1"/>
</dbReference>
<proteinExistence type="predicted"/>
<reference evidence="3 4" key="1">
    <citation type="submission" date="2021-05" db="EMBL/GenBank/DDBJ databases">
        <title>Kineosporia and Streptomyces sp. nov. two new marine actinobacteria isolated from Coral.</title>
        <authorList>
            <person name="Buangrab K."/>
            <person name="Sutthacheep M."/>
            <person name="Yeemin T."/>
            <person name="Harunari E."/>
            <person name="Igarashi Y."/>
            <person name="Kanchanasin P."/>
            <person name="Tanasupawat S."/>
            <person name="Phongsopitanun W."/>
        </authorList>
    </citation>
    <scope>NUCLEOTIDE SEQUENCE [LARGE SCALE GENOMIC DNA]</scope>
    <source>
        <strain evidence="3 4">J2-2</strain>
    </source>
</reference>
<dbReference type="Gene3D" id="3.20.20.100">
    <property type="entry name" value="NADP-dependent oxidoreductase domain"/>
    <property type="match status" value="1"/>
</dbReference>
<dbReference type="InterPro" id="IPR036812">
    <property type="entry name" value="NAD(P)_OxRdtase_dom_sf"/>
</dbReference>
<protein>
    <submittedName>
        <fullName evidence="3">Aldo/keto reductase</fullName>
    </submittedName>
</protein>